<proteinExistence type="predicted"/>
<dbReference type="EMBL" id="CAMXCT010006733">
    <property type="protein sequence ID" value="CAI4019137.1"/>
    <property type="molecule type" value="Genomic_DNA"/>
</dbReference>
<dbReference type="Pfam" id="PF12796">
    <property type="entry name" value="Ank_2"/>
    <property type="match status" value="1"/>
</dbReference>
<dbReference type="InterPro" id="IPR036770">
    <property type="entry name" value="Ankyrin_rpt-contain_sf"/>
</dbReference>
<evidence type="ECO:0000256" key="3">
    <source>
        <dbReference type="SAM" id="Coils"/>
    </source>
</evidence>
<comment type="caution">
    <text evidence="4">The sequence shown here is derived from an EMBL/GenBank/DDBJ whole genome shotgun (WGS) entry which is preliminary data.</text>
</comment>
<keyword evidence="3" id="KW-0175">Coiled coil</keyword>
<evidence type="ECO:0000313" key="6">
    <source>
        <dbReference type="EMBL" id="CAL4806449.1"/>
    </source>
</evidence>
<protein>
    <submittedName>
        <fullName evidence="6">PH domain-containing protein</fullName>
    </submittedName>
</protein>
<dbReference type="AlphaFoldDB" id="A0A9P1GQD9"/>
<organism evidence="4">
    <name type="scientific">Cladocopium goreaui</name>
    <dbReference type="NCBI Taxonomy" id="2562237"/>
    <lineage>
        <taxon>Eukaryota</taxon>
        <taxon>Sar</taxon>
        <taxon>Alveolata</taxon>
        <taxon>Dinophyceae</taxon>
        <taxon>Suessiales</taxon>
        <taxon>Symbiodiniaceae</taxon>
        <taxon>Cladocopium</taxon>
    </lineage>
</organism>
<reference evidence="5" key="2">
    <citation type="submission" date="2024-04" db="EMBL/GenBank/DDBJ databases">
        <authorList>
            <person name="Chen Y."/>
            <person name="Shah S."/>
            <person name="Dougan E. K."/>
            <person name="Thang M."/>
            <person name="Chan C."/>
        </authorList>
    </citation>
    <scope>NUCLEOTIDE SEQUENCE [LARGE SCALE GENOMIC DNA]</scope>
</reference>
<dbReference type="SMART" id="SM00248">
    <property type="entry name" value="ANK"/>
    <property type="match status" value="3"/>
</dbReference>
<evidence type="ECO:0000313" key="5">
    <source>
        <dbReference type="EMBL" id="CAL1172512.1"/>
    </source>
</evidence>
<keyword evidence="1" id="KW-0677">Repeat</keyword>
<dbReference type="OrthoDB" id="441164at2759"/>
<dbReference type="Gene3D" id="1.25.40.20">
    <property type="entry name" value="Ankyrin repeat-containing domain"/>
    <property type="match status" value="1"/>
</dbReference>
<dbReference type="Pfam" id="PF13637">
    <property type="entry name" value="Ank_4"/>
    <property type="match status" value="1"/>
</dbReference>
<reference evidence="4" key="1">
    <citation type="submission" date="2022-10" db="EMBL/GenBank/DDBJ databases">
        <authorList>
            <person name="Chen Y."/>
            <person name="Dougan E. K."/>
            <person name="Chan C."/>
            <person name="Rhodes N."/>
            <person name="Thang M."/>
        </authorList>
    </citation>
    <scope>NUCLEOTIDE SEQUENCE</scope>
</reference>
<keyword evidence="2" id="KW-0040">ANK repeat</keyword>
<accession>A0A9P1GQD9</accession>
<name>A0A9P1GQD9_9DINO</name>
<evidence type="ECO:0000256" key="1">
    <source>
        <dbReference type="ARBA" id="ARBA00022737"/>
    </source>
</evidence>
<evidence type="ECO:0000313" key="7">
    <source>
        <dbReference type="Proteomes" id="UP001152797"/>
    </source>
</evidence>
<dbReference type="EMBL" id="CAMXCT030006733">
    <property type="protein sequence ID" value="CAL4806449.1"/>
    <property type="molecule type" value="Genomic_DNA"/>
</dbReference>
<evidence type="ECO:0000256" key="2">
    <source>
        <dbReference type="ARBA" id="ARBA00023043"/>
    </source>
</evidence>
<dbReference type="InterPro" id="IPR002110">
    <property type="entry name" value="Ankyrin_rpt"/>
</dbReference>
<dbReference type="PANTHER" id="PTHR24198">
    <property type="entry name" value="ANKYRIN REPEAT AND PROTEIN KINASE DOMAIN-CONTAINING PROTEIN"/>
    <property type="match status" value="1"/>
</dbReference>
<dbReference type="EMBL" id="CAMXCT020006733">
    <property type="protein sequence ID" value="CAL1172512.1"/>
    <property type="molecule type" value="Genomic_DNA"/>
</dbReference>
<sequence>MAGLKVARNQLDEKEPEELSLEELEDGVLLQKVLVKQLRADYAVRLERSEVMDRELKELGSDPGILQMKVAEAKRQSEELLALANREAMRAEDGLGRVWRLYQSRSQSQLLAQQLAKRSRSDLEALRRSRGHVEKEVAAEVLSDQRRRIEMLKAEAAAQDEKLLSLGADLRSTLDFMVRVNLDARGARRPKELGQLPELQALNLSEVGQGHMAEILKKYEVYLENSRANPEALHRAALRHGLSVPAAQHAAQQMQRQKPLPLPSHEEATESFAEERRLLRARLMEEMQKVAQVLAEESKSEGHEELLRAAAWGEERTLRELLGLQLAMRQDLCGWTAWHSAAAHGQEKVIALLCELLPDSIDASADCGLTALGMACLRGHVGTARCLVQSGCSLFSRDVGNSCLHWAAASSSAGKLAELLLNASADPFACNGSGQLPDIPNLQELALQRAARAAPAPATATTKAERATARGAALAFGARPPLSSGMAPSAPSPRAAPKFAYIRVEAKPSGGLLSSLVSLKPPLRDRANVCRHHDAKRVLHLSPAEENVGIWSDWVTNFTHAGLEHAVAADAPPSSDPTNSSCNTQALVLTSERLLFLRCVRSARSPNATWSVAMGVALAQLRQVILPRRSDSLLLLRVHHSSDELLNFQSSSRDAFLEELWQCMVRAGWPGRLLGEDEDPEVAPKDFVVLDPEPVMPLLDLGSEREAAKGTLAFLGQDFFALLPRAPSSLLLSGAETVCFGFLELQLRRQPKEAGAGVCWQWQKFFFIAKGGRHHERCLGWCLHPNCEKWTGHILVQKITQVRSVRGKSGEASLTAGHACLVLQSEGQLGPTALKARHSRERDEWKDALRRLGVRCS</sequence>
<gene>
    <name evidence="4" type="ORF">C1SCF055_LOCUS43657</name>
</gene>
<dbReference type="SUPFAM" id="SSF48403">
    <property type="entry name" value="Ankyrin repeat"/>
    <property type="match status" value="1"/>
</dbReference>
<feature type="coiled-coil region" evidence="3">
    <location>
        <begin position="135"/>
        <end position="162"/>
    </location>
</feature>
<keyword evidence="7" id="KW-1185">Reference proteome</keyword>
<dbReference type="Proteomes" id="UP001152797">
    <property type="component" value="Unassembled WGS sequence"/>
</dbReference>
<evidence type="ECO:0000313" key="4">
    <source>
        <dbReference type="EMBL" id="CAI4019137.1"/>
    </source>
</evidence>
<dbReference type="PANTHER" id="PTHR24198:SF165">
    <property type="entry name" value="ANKYRIN REPEAT-CONTAINING PROTEIN-RELATED"/>
    <property type="match status" value="1"/>
</dbReference>